<keyword evidence="1" id="KW-0812">Transmembrane</keyword>
<proteinExistence type="predicted"/>
<comment type="caution">
    <text evidence="2">The sequence shown here is derived from an EMBL/GenBank/DDBJ whole genome shotgun (WGS) entry which is preliminary data.</text>
</comment>
<reference evidence="2 3" key="1">
    <citation type="submission" date="2018-10" db="EMBL/GenBank/DDBJ databases">
        <authorList>
            <consortium name="IHU Genomes"/>
        </authorList>
    </citation>
    <scope>NUCLEOTIDE SEQUENCE [LARGE SCALE GENOMIC DNA]</scope>
    <source>
        <strain evidence="2 3">A1</strain>
    </source>
</reference>
<gene>
    <name evidence="2" type="ORF">YASMINEVIRUS_194</name>
</gene>
<dbReference type="Proteomes" id="UP000594342">
    <property type="component" value="Unassembled WGS sequence"/>
</dbReference>
<feature type="transmembrane region" description="Helical" evidence="1">
    <location>
        <begin position="208"/>
        <end position="229"/>
    </location>
</feature>
<keyword evidence="1" id="KW-0472">Membrane</keyword>
<accession>A0A5K0U892</accession>
<keyword evidence="1" id="KW-1133">Transmembrane helix</keyword>
<evidence type="ECO:0000313" key="3">
    <source>
        <dbReference type="Proteomes" id="UP000594342"/>
    </source>
</evidence>
<organism evidence="2 3">
    <name type="scientific">Yasminevirus sp. GU-2018</name>
    <dbReference type="NCBI Taxonomy" id="2420051"/>
    <lineage>
        <taxon>Viruses</taxon>
        <taxon>Varidnaviria</taxon>
        <taxon>Bamfordvirae</taxon>
        <taxon>Nucleocytoviricota</taxon>
        <taxon>Megaviricetes</taxon>
        <taxon>Imitervirales</taxon>
        <taxon>Mimiviridae</taxon>
        <taxon>Klosneuvirinae</taxon>
        <taxon>Yasminevirus</taxon>
        <taxon>Yasminevirus saudimassiliense</taxon>
    </lineage>
</organism>
<evidence type="ECO:0000313" key="2">
    <source>
        <dbReference type="EMBL" id="VBB17731.1"/>
    </source>
</evidence>
<protein>
    <recommendedName>
        <fullName evidence="4">Lipoxygenase domain-containing protein</fullName>
    </recommendedName>
</protein>
<keyword evidence="3" id="KW-1185">Reference proteome</keyword>
<evidence type="ECO:0008006" key="4">
    <source>
        <dbReference type="Google" id="ProtNLM"/>
    </source>
</evidence>
<evidence type="ECO:0000256" key="1">
    <source>
        <dbReference type="SAM" id="Phobius"/>
    </source>
</evidence>
<dbReference type="EMBL" id="UPSH01000001">
    <property type="protein sequence ID" value="VBB17731.1"/>
    <property type="molecule type" value="Genomic_DNA"/>
</dbReference>
<sequence length="484" mass="55476">MNLSTRLIKTLMLGSIEYHNVYDVRSFYENEDTTKYISTNLSAVIPGVDVNYLTQNNVTFLYNLAGILGASIKSTDNGKRVTEKNMSDIESGYTKYIKFKKISEKFASRLDHLKWLISSGYLAMCIQKNNNNEGEWMIDFSFMEPCEVKPEFHNYGGVLRFDVNPDPTVDVKNKIIIRSITYKGLKQSMTENLDQLDKYINIIIASGFFYTSVMLHALIAHVLVSGGAFKALHDLKNKKSQLSKILHIFTYQSPVNNYKAQHILLKKNGLLRKLFGFTDDGFEEVVRRGYSLLDMGAVTQRITTPSSLSSLPIMTQLSLWLNVIEKFAENVDQYLNKTDSEDKKLFAQKMEGYSFLKDTTFKDIFKTLVFVSTVYHSVVGNIMYYHGDPKYLSVKVYKNDESAQYPTVQEYHMLLVLTVATVYETMPKLLDEFEPYFDESEKDGLYKLFLSFQTDLRGLEKVLSEKDPDDTNIFPSTTECSVSL</sequence>
<name>A0A5K0U892_9VIRU</name>
<dbReference type="Gene3D" id="1.20.245.10">
    <property type="entry name" value="Lipoxygenase-1, Domain 5"/>
    <property type="match status" value="1"/>
</dbReference>